<dbReference type="OrthoDB" id="5325112at2759"/>
<evidence type="ECO:0000313" key="6">
    <source>
        <dbReference type="EMBL" id="ORY86998.1"/>
    </source>
</evidence>
<dbReference type="InterPro" id="IPR019453">
    <property type="entry name" value="VPS39/TGFA1_Znf"/>
</dbReference>
<dbReference type="GO" id="GO:0012505">
    <property type="term" value="C:endomembrane system"/>
    <property type="evidence" value="ECO:0007669"/>
    <property type="project" value="UniProtKB-SubCell"/>
</dbReference>
<feature type="compositionally biased region" description="Basic and acidic residues" evidence="4">
    <location>
        <begin position="430"/>
        <end position="442"/>
    </location>
</feature>
<dbReference type="PANTHER" id="PTHR12894">
    <property type="entry name" value="CNH DOMAIN CONTAINING"/>
    <property type="match status" value="1"/>
</dbReference>
<evidence type="ECO:0000256" key="4">
    <source>
        <dbReference type="SAM" id="MobiDB-lite"/>
    </source>
</evidence>
<dbReference type="GO" id="GO:0034058">
    <property type="term" value="P:endosomal vesicle fusion"/>
    <property type="evidence" value="ECO:0007669"/>
    <property type="project" value="TreeGrafter"/>
</dbReference>
<dbReference type="Pfam" id="PF00780">
    <property type="entry name" value="CNH"/>
    <property type="match status" value="1"/>
</dbReference>
<comment type="similarity">
    <text evidence="3">Belongs to the VAM6/VPS39 family.</text>
</comment>
<evidence type="ECO:0000256" key="3">
    <source>
        <dbReference type="ARBA" id="ARBA00038201"/>
    </source>
</evidence>
<dbReference type="PROSITE" id="PS50219">
    <property type="entry name" value="CNH"/>
    <property type="match status" value="1"/>
</dbReference>
<dbReference type="InterPro" id="IPR001180">
    <property type="entry name" value="CNH_dom"/>
</dbReference>
<dbReference type="STRING" id="56484.A0A1Y2FSQ0"/>
<dbReference type="InterPro" id="IPR019452">
    <property type="entry name" value="VPS39/TGF_beta_rcpt-assoc_1"/>
</dbReference>
<proteinExistence type="inferred from homology"/>
<feature type="region of interest" description="Disordered" evidence="4">
    <location>
        <begin position="404"/>
        <end position="442"/>
    </location>
</feature>
<evidence type="ECO:0000256" key="1">
    <source>
        <dbReference type="ARBA" id="ARBA00004184"/>
    </source>
</evidence>
<evidence type="ECO:0000259" key="5">
    <source>
        <dbReference type="PROSITE" id="PS50219"/>
    </source>
</evidence>
<sequence length="873" mass="96741">MHGAFDAEVALTTQKPIVALHAYANKLLICDAQLTLTHYQIGDVSEKVEEANTDAPYKTVQVLQALKHFCKSKPIQMHAVKETGLLLVLVDNYLSIYSLSTLSLSQKLASTKGAVSFAVYSTVDHDSGIPVLKTQVAVCVKRQVLLFTWLDSEFDGERHYSCPDRAKVAEFLSGDMLVVGMTSDFVSVNISGKEGDAVVEAVGAPSLGTGSVSTTMGYLGSRTPKPMLVRTKEQLLIVRDVTSAFIDKDCNVLPIKPIKWATAPEFIGYTYPFLIVVLKTRLEVRNAQSGSLLQTFDVQGVQVLNDGKCLFAATSTTVYRFVATPYLSQVEELIFTGQLDEALSLLDVLESVLLEDNKEASIRRVKDLKARQLFEQGRYEESMDLFGECWTPPSSVIALFPTDQPANEPSASAVDEADGTGTVTSETTDDVQKVTEDPEHGDASTVISAEANRALSAYLARTRRILSRYIPNPPAADSADQYFTTWPDARRLTVDEMETELGLADTALLKLYIQHSPGLVGSLVRLANRCDPAVVKDYLAKEDRWRELVDFYYGKQLHGLALALLRERGAVDAGIQYIQRLDAKDWGVITEYAPWLLKSDPDALDIFTDASQESATFDRRAVVHFMKNCDTKLAIRYLEHVVIGLGDTSPQFSEDLAALYIETDQVITLQQFIESDSNGASAARLYKMLPEKADFAECRAFCLADMGNLKGSLEIYVNKVKDEAKTQAFAERQLNRYPNVFEVLLQLYLSDKPPQLQAALQILERHGPRLNVEAVLSQLPPDIAISDIRSFLTTRLRDSQTQRYASLVEQTLRRSAMLSIQLRVIERKQKAFTITADKVCAACHKRVGGSVLAAFPDGAVVHYVRSHLLWARC</sequence>
<comment type="caution">
    <text evidence="6">The sequence shown here is derived from an EMBL/GenBank/DDBJ whole genome shotgun (WGS) entry which is preliminary data.</text>
</comment>
<feature type="domain" description="CNH" evidence="5">
    <location>
        <begin position="14"/>
        <end position="311"/>
    </location>
</feature>
<name>A0A1Y2FSQ0_PROLT</name>
<dbReference type="GO" id="GO:0006914">
    <property type="term" value="P:autophagy"/>
    <property type="evidence" value="ECO:0007669"/>
    <property type="project" value="TreeGrafter"/>
</dbReference>
<dbReference type="Pfam" id="PF10367">
    <property type="entry name" value="zf-Vps39_C"/>
    <property type="match status" value="1"/>
</dbReference>
<comment type="subcellular location">
    <subcellularLocation>
        <location evidence="1">Endomembrane system</location>
        <topology evidence="1">Peripheral membrane protein</topology>
    </subcellularLocation>
</comment>
<dbReference type="InterPro" id="IPR032914">
    <property type="entry name" value="Vam6/VPS39/TRAP1"/>
</dbReference>
<dbReference type="Proteomes" id="UP000193685">
    <property type="component" value="Unassembled WGS sequence"/>
</dbReference>
<protein>
    <submittedName>
        <fullName evidence="6">Vacuolar sorting protein 39 domain 2-domain-containing protein</fullName>
    </submittedName>
</protein>
<gene>
    <name evidence="6" type="ORF">BCR37DRAFT_390716</name>
</gene>
<dbReference type="OMA" id="DETEMAR"/>
<dbReference type="PANTHER" id="PTHR12894:SF49">
    <property type="entry name" value="VAM6_VPS39-LIKE PROTEIN"/>
    <property type="match status" value="1"/>
</dbReference>
<dbReference type="GO" id="GO:0000329">
    <property type="term" value="C:fungal-type vacuole membrane"/>
    <property type="evidence" value="ECO:0007669"/>
    <property type="project" value="TreeGrafter"/>
</dbReference>
<evidence type="ECO:0000256" key="2">
    <source>
        <dbReference type="ARBA" id="ARBA00023136"/>
    </source>
</evidence>
<dbReference type="Pfam" id="PF10366">
    <property type="entry name" value="Vps39_1"/>
    <property type="match status" value="1"/>
</dbReference>
<evidence type="ECO:0000313" key="7">
    <source>
        <dbReference type="Proteomes" id="UP000193685"/>
    </source>
</evidence>
<dbReference type="GeneID" id="63787500"/>
<dbReference type="RefSeq" id="XP_040727854.1">
    <property type="nucleotide sequence ID" value="XM_040870901.1"/>
</dbReference>
<keyword evidence="7" id="KW-1185">Reference proteome</keyword>
<keyword evidence="2" id="KW-0472">Membrane</keyword>
<organism evidence="6 7">
    <name type="scientific">Protomyces lactucae-debilis</name>
    <dbReference type="NCBI Taxonomy" id="2754530"/>
    <lineage>
        <taxon>Eukaryota</taxon>
        <taxon>Fungi</taxon>
        <taxon>Dikarya</taxon>
        <taxon>Ascomycota</taxon>
        <taxon>Taphrinomycotina</taxon>
        <taxon>Taphrinomycetes</taxon>
        <taxon>Taphrinales</taxon>
        <taxon>Protomycetaceae</taxon>
        <taxon>Protomyces</taxon>
    </lineage>
</organism>
<dbReference type="AlphaFoldDB" id="A0A1Y2FSQ0"/>
<accession>A0A1Y2FSQ0</accession>
<dbReference type="EMBL" id="MCFI01000002">
    <property type="protein sequence ID" value="ORY86998.1"/>
    <property type="molecule type" value="Genomic_DNA"/>
</dbReference>
<reference evidence="6 7" key="1">
    <citation type="submission" date="2016-07" db="EMBL/GenBank/DDBJ databases">
        <title>Pervasive Adenine N6-methylation of Active Genes in Fungi.</title>
        <authorList>
            <consortium name="DOE Joint Genome Institute"/>
            <person name="Mondo S.J."/>
            <person name="Dannebaum R.O."/>
            <person name="Kuo R.C."/>
            <person name="Labutti K."/>
            <person name="Haridas S."/>
            <person name="Kuo A."/>
            <person name="Salamov A."/>
            <person name="Ahrendt S.R."/>
            <person name="Lipzen A."/>
            <person name="Sullivan W."/>
            <person name="Andreopoulos W.B."/>
            <person name="Clum A."/>
            <person name="Lindquist E."/>
            <person name="Daum C."/>
            <person name="Ramamoorthy G.K."/>
            <person name="Gryganskyi A."/>
            <person name="Culley D."/>
            <person name="Magnuson J.K."/>
            <person name="James T.Y."/>
            <person name="O'Malley M.A."/>
            <person name="Stajich J.E."/>
            <person name="Spatafora J.W."/>
            <person name="Visel A."/>
            <person name="Grigoriev I.V."/>
        </authorList>
    </citation>
    <scope>NUCLEOTIDE SEQUENCE [LARGE SCALE GENOMIC DNA]</scope>
    <source>
        <strain evidence="6 7">12-1054</strain>
    </source>
</reference>